<dbReference type="Pfam" id="PF03160">
    <property type="entry name" value="Calx-beta"/>
    <property type="match status" value="2"/>
</dbReference>
<dbReference type="GO" id="GO:0030424">
    <property type="term" value="C:axon"/>
    <property type="evidence" value="ECO:0007669"/>
    <property type="project" value="TreeGrafter"/>
</dbReference>
<dbReference type="SUPFAM" id="SSF141072">
    <property type="entry name" value="CalX-like"/>
    <property type="match status" value="4"/>
</dbReference>
<keyword evidence="7" id="KW-1185">Reference proteome</keyword>
<dbReference type="GO" id="GO:0042383">
    <property type="term" value="C:sarcolemma"/>
    <property type="evidence" value="ECO:0007669"/>
    <property type="project" value="TreeGrafter"/>
</dbReference>
<evidence type="ECO:0000256" key="1">
    <source>
        <dbReference type="ARBA" id="ARBA00022729"/>
    </source>
</evidence>
<dbReference type="SMART" id="SM00237">
    <property type="entry name" value="Calx_beta"/>
    <property type="match status" value="4"/>
</dbReference>
<keyword evidence="4" id="KW-0813">Transport</keyword>
<accession>A0A8X6MUH4</accession>
<gene>
    <name evidence="6" type="primary">ADGRV1</name>
    <name evidence="6" type="ORF">NPIL_325521</name>
</gene>
<dbReference type="GO" id="GO:0007154">
    <property type="term" value="P:cell communication"/>
    <property type="evidence" value="ECO:0007669"/>
    <property type="project" value="InterPro"/>
</dbReference>
<dbReference type="Proteomes" id="UP000887013">
    <property type="component" value="Unassembled WGS sequence"/>
</dbReference>
<dbReference type="GO" id="GO:0098703">
    <property type="term" value="P:calcium ion import across plasma membrane"/>
    <property type="evidence" value="ECO:0007669"/>
    <property type="project" value="TreeGrafter"/>
</dbReference>
<feature type="domain" description="Calx-beta" evidence="5">
    <location>
        <begin position="2"/>
        <end position="88"/>
    </location>
</feature>
<dbReference type="InterPro" id="IPR051171">
    <property type="entry name" value="CaCA"/>
</dbReference>
<keyword evidence="6" id="KW-0675">Receptor</keyword>
<evidence type="ECO:0000259" key="5">
    <source>
        <dbReference type="SMART" id="SM00237"/>
    </source>
</evidence>
<evidence type="ECO:0000256" key="3">
    <source>
        <dbReference type="ARBA" id="ARBA00022837"/>
    </source>
</evidence>
<sequence length="480" mass="52679">MLEIERPSYNALENVGVLDIGVIRVDGTDGQIQVRYQTQPQTATPGEDYVPITGELVFEEGETRKNIRVRIIDDDKREPTQQFEVHLLDPKPGPGVINFRGLGSTQRTVVTITDDDMRPGSLELQKPSYTVSEGAGIVQVGVVRVDGSDGQIRVRYQTLALTALAKKDFVPTAGELIFEEGQTRKDITIKILDDDVWEPSKTFQVQLLNPAPGPGVINFRGLGSKPTTVVTIMDDDMKPGFLELEQSTFSVLEGIGSVKISVVRIGGSDGQIQVQYTTMANSATPGKDFVPTSGELVFEQGETRKTIVVKIIDNNHKEPSRNFEVRLMNPSSGSEVINFRGLGLKTTAMVSILDDDMTPGVLELEQSSYTVPESARKVQINVIRVGGTDGQIRVRYQTIPKTATAKDFQPTSGELIFQKGETKKAIHIQIFDNTIKEPTRTFEFQLTDPTPGLGVLNFRGLGSTSIADISITDDDSKESY</sequence>
<dbReference type="GO" id="GO:0005432">
    <property type="term" value="F:calcium:sodium antiporter activity"/>
    <property type="evidence" value="ECO:0007669"/>
    <property type="project" value="TreeGrafter"/>
</dbReference>
<dbReference type="GO" id="GO:0098794">
    <property type="term" value="C:postsynapse"/>
    <property type="evidence" value="ECO:0007669"/>
    <property type="project" value="TreeGrafter"/>
</dbReference>
<dbReference type="InterPro" id="IPR038081">
    <property type="entry name" value="CalX-like_sf"/>
</dbReference>
<dbReference type="Gene3D" id="2.60.40.2030">
    <property type="match status" value="4"/>
</dbReference>
<evidence type="ECO:0000256" key="4">
    <source>
        <dbReference type="ARBA" id="ARBA00023065"/>
    </source>
</evidence>
<proteinExistence type="predicted"/>
<keyword evidence="1" id="KW-0732">Signal</keyword>
<evidence type="ECO:0000256" key="2">
    <source>
        <dbReference type="ARBA" id="ARBA00022737"/>
    </source>
</evidence>
<dbReference type="PANTHER" id="PTHR11878">
    <property type="entry name" value="SODIUM/CALCIUM EXCHANGER"/>
    <property type="match status" value="1"/>
</dbReference>
<dbReference type="EMBL" id="BMAW01051129">
    <property type="protein sequence ID" value="GFS78826.1"/>
    <property type="molecule type" value="Genomic_DNA"/>
</dbReference>
<dbReference type="OrthoDB" id="6436887at2759"/>
<evidence type="ECO:0000313" key="7">
    <source>
        <dbReference type="Proteomes" id="UP000887013"/>
    </source>
</evidence>
<dbReference type="AlphaFoldDB" id="A0A8X6MUH4"/>
<protein>
    <submittedName>
        <fullName evidence="6">Adhesion G-protein coupled receptor V1</fullName>
    </submittedName>
</protein>
<organism evidence="6 7">
    <name type="scientific">Nephila pilipes</name>
    <name type="common">Giant wood spider</name>
    <name type="synonym">Nephila maculata</name>
    <dbReference type="NCBI Taxonomy" id="299642"/>
    <lineage>
        <taxon>Eukaryota</taxon>
        <taxon>Metazoa</taxon>
        <taxon>Ecdysozoa</taxon>
        <taxon>Arthropoda</taxon>
        <taxon>Chelicerata</taxon>
        <taxon>Arachnida</taxon>
        <taxon>Araneae</taxon>
        <taxon>Araneomorphae</taxon>
        <taxon>Entelegynae</taxon>
        <taxon>Araneoidea</taxon>
        <taxon>Nephilidae</taxon>
        <taxon>Nephila</taxon>
    </lineage>
</organism>
<feature type="domain" description="Calx-beta" evidence="5">
    <location>
        <begin position="228"/>
        <end position="328"/>
    </location>
</feature>
<dbReference type="PANTHER" id="PTHR11878:SF65">
    <property type="entry name" value="NA_CA-EXCHANGE PROTEIN, ISOFORM G"/>
    <property type="match status" value="1"/>
</dbReference>
<keyword evidence="4" id="KW-0406">Ion transport</keyword>
<reference evidence="6" key="1">
    <citation type="submission" date="2020-08" db="EMBL/GenBank/DDBJ databases">
        <title>Multicomponent nature underlies the extraordinary mechanical properties of spider dragline silk.</title>
        <authorList>
            <person name="Kono N."/>
            <person name="Nakamura H."/>
            <person name="Mori M."/>
            <person name="Yoshida Y."/>
            <person name="Ohtoshi R."/>
            <person name="Malay A.D."/>
            <person name="Moran D.A.P."/>
            <person name="Tomita M."/>
            <person name="Numata K."/>
            <person name="Arakawa K."/>
        </authorList>
    </citation>
    <scope>NUCLEOTIDE SEQUENCE</scope>
</reference>
<keyword evidence="3" id="KW-0106">Calcium</keyword>
<keyword evidence="2" id="KW-0677">Repeat</keyword>
<feature type="domain" description="Calx-beta" evidence="5">
    <location>
        <begin position="108"/>
        <end position="208"/>
    </location>
</feature>
<feature type="domain" description="Calx-beta" evidence="5">
    <location>
        <begin position="348"/>
        <end position="447"/>
    </location>
</feature>
<evidence type="ECO:0000313" key="6">
    <source>
        <dbReference type="EMBL" id="GFS78826.1"/>
    </source>
</evidence>
<name>A0A8X6MUH4_NEPPI</name>
<dbReference type="InterPro" id="IPR003644">
    <property type="entry name" value="Calx_beta"/>
</dbReference>
<comment type="caution">
    <text evidence="6">The sequence shown here is derived from an EMBL/GenBank/DDBJ whole genome shotgun (WGS) entry which is preliminary data.</text>
</comment>